<dbReference type="EMBL" id="BMXV01000001">
    <property type="protein sequence ID" value="GGY61508.1"/>
    <property type="molecule type" value="Genomic_DNA"/>
</dbReference>
<comment type="caution">
    <text evidence="5">The sequence shown here is derived from an EMBL/GenBank/DDBJ whole genome shotgun (WGS) entry which is preliminary data.</text>
</comment>
<evidence type="ECO:0000259" key="4">
    <source>
        <dbReference type="PROSITE" id="PS50222"/>
    </source>
</evidence>
<comment type="similarity">
    <text evidence="1">Belongs to the HipA Ser/Thr kinase family.</text>
</comment>
<dbReference type="InterPro" id="IPR002048">
    <property type="entry name" value="EF_hand_dom"/>
</dbReference>
<evidence type="ECO:0000256" key="2">
    <source>
        <dbReference type="ARBA" id="ARBA00022679"/>
    </source>
</evidence>
<dbReference type="NCBIfam" id="TIGR03071">
    <property type="entry name" value="couple_hipA"/>
    <property type="match status" value="1"/>
</dbReference>
<keyword evidence="3 5" id="KW-0418">Kinase</keyword>
<evidence type="ECO:0000313" key="5">
    <source>
        <dbReference type="EMBL" id="GGY61508.1"/>
    </source>
</evidence>
<reference evidence="6" key="1">
    <citation type="journal article" date="2019" name="Int. J. Syst. Evol. Microbiol.">
        <title>The Global Catalogue of Microorganisms (GCM) 10K type strain sequencing project: providing services to taxonomists for standard genome sequencing and annotation.</title>
        <authorList>
            <consortium name="The Broad Institute Genomics Platform"/>
            <consortium name="The Broad Institute Genome Sequencing Center for Infectious Disease"/>
            <person name="Wu L."/>
            <person name="Ma J."/>
        </authorList>
    </citation>
    <scope>NUCLEOTIDE SEQUENCE [LARGE SCALE GENOMIC DNA]</scope>
    <source>
        <strain evidence="6">KCTC 22280</strain>
    </source>
</reference>
<dbReference type="PROSITE" id="PS50222">
    <property type="entry name" value="EF_HAND_2"/>
    <property type="match status" value="1"/>
</dbReference>
<dbReference type="Pfam" id="PF07804">
    <property type="entry name" value="HipA_C"/>
    <property type="match status" value="1"/>
</dbReference>
<proteinExistence type="inferred from homology"/>
<name>A0ABQ3AMT0_9GAMM</name>
<dbReference type="PANTHER" id="PTHR37419:SF1">
    <property type="entry name" value="SERINE_THREONINE-PROTEIN KINASE TOXIN HIPA"/>
    <property type="match status" value="1"/>
</dbReference>
<keyword evidence="2" id="KW-0808">Transferase</keyword>
<feature type="domain" description="EF-hand" evidence="4">
    <location>
        <begin position="231"/>
        <end position="266"/>
    </location>
</feature>
<evidence type="ECO:0000256" key="3">
    <source>
        <dbReference type="ARBA" id="ARBA00022777"/>
    </source>
</evidence>
<sequence>MTTRLIDEANVLELTLHGRLVGYLAGFRNGRNVLSFADTFRTDPNRPTFSLITHPRFPNAARLLAEPWSRNQRLHPTLSNLLPEGALRELLAQGLKIHVDNEFQLLSYLGRDLPGALVATPMEPDDVPVDVLATHGPAKAVSFSGTDYEDRFSLAGVQMKFSMKERDSRYNLSTGDELGDWIVKTPSTRHRHVPLNEFTAMSLAALAGVDIPETRLVDMDRLDNLPPINLPDDERQAFAIKRFDRSEKGRVHMEDFAQILVKYPHEKYNSASYEQIGRVVHQFSGDGLKDAQQLARRLLVNILLANGDAHLKNWSLVYPDRITPRLSPAYDIVTTRVYIENEQEIALNLKRTRQWYAITLNHFEHWANNAGIPWRAIQPHLLDTVERARTLWPKALQDLPMAAPQKSVLKAHWRQLTDDFRIDP</sequence>
<protein>
    <submittedName>
        <fullName evidence="5">Phosphatidylinositol kinase</fullName>
    </submittedName>
</protein>
<evidence type="ECO:0000256" key="1">
    <source>
        <dbReference type="ARBA" id="ARBA00010164"/>
    </source>
</evidence>
<dbReference type="InterPro" id="IPR017508">
    <property type="entry name" value="HipA_N1"/>
</dbReference>
<dbReference type="Gene3D" id="1.10.1070.20">
    <property type="match status" value="1"/>
</dbReference>
<dbReference type="InterPro" id="IPR052028">
    <property type="entry name" value="HipA_Ser/Thr_kinase"/>
</dbReference>
<dbReference type="PANTHER" id="PTHR37419">
    <property type="entry name" value="SERINE/THREONINE-PROTEIN KINASE TOXIN HIPA"/>
    <property type="match status" value="1"/>
</dbReference>
<evidence type="ECO:0000313" key="6">
    <source>
        <dbReference type="Proteomes" id="UP000601597"/>
    </source>
</evidence>
<accession>A0ABQ3AMT0</accession>
<organism evidence="5 6">
    <name type="scientific">Marinobacter zhanjiangensis</name>
    <dbReference type="NCBI Taxonomy" id="578215"/>
    <lineage>
        <taxon>Bacteria</taxon>
        <taxon>Pseudomonadati</taxon>
        <taxon>Pseudomonadota</taxon>
        <taxon>Gammaproteobacteria</taxon>
        <taxon>Pseudomonadales</taxon>
        <taxon>Marinobacteraceae</taxon>
        <taxon>Marinobacter</taxon>
    </lineage>
</organism>
<dbReference type="GO" id="GO:0016301">
    <property type="term" value="F:kinase activity"/>
    <property type="evidence" value="ECO:0007669"/>
    <property type="project" value="UniProtKB-KW"/>
</dbReference>
<dbReference type="InterPro" id="IPR012893">
    <property type="entry name" value="HipA-like_C"/>
</dbReference>
<keyword evidence="6" id="KW-1185">Reference proteome</keyword>
<gene>
    <name evidence="5" type="ORF">GCM10007071_05410</name>
</gene>
<dbReference type="Pfam" id="PF13657">
    <property type="entry name" value="Couple_hipA"/>
    <property type="match status" value="1"/>
</dbReference>
<dbReference type="RefSeq" id="WP_189572387.1">
    <property type="nucleotide sequence ID" value="NZ_BMXV01000001.1"/>
</dbReference>
<dbReference type="Proteomes" id="UP000601597">
    <property type="component" value="Unassembled WGS sequence"/>
</dbReference>